<dbReference type="InterPro" id="IPR047650">
    <property type="entry name" value="Transpos_IS110"/>
</dbReference>
<dbReference type="GO" id="GO:0003677">
    <property type="term" value="F:DNA binding"/>
    <property type="evidence" value="ECO:0007669"/>
    <property type="project" value="InterPro"/>
</dbReference>
<dbReference type="PANTHER" id="PTHR33055:SF16">
    <property type="entry name" value="TRANSPOSASE FOR INSERTION SEQUENCE ELEMENT IS1547"/>
    <property type="match status" value="1"/>
</dbReference>
<dbReference type="Proteomes" id="UP000179441">
    <property type="component" value="Unassembled WGS sequence"/>
</dbReference>
<dbReference type="InterPro" id="IPR003346">
    <property type="entry name" value="Transposase_20"/>
</dbReference>
<evidence type="ECO:0000313" key="4">
    <source>
        <dbReference type="Proteomes" id="UP000179441"/>
    </source>
</evidence>
<evidence type="ECO:0000256" key="1">
    <source>
        <dbReference type="SAM" id="MobiDB-lite"/>
    </source>
</evidence>
<reference evidence="3 4" key="1">
    <citation type="submission" date="2016-10" db="EMBL/GenBank/DDBJ databases">
        <title>Evaluation of Human, Veterinary and Environmental Mycobacterium chelonae Isolates by Core Genome Phylogenomic Analysis, Targeted Gene Comparison, and Anti-microbial Susceptibility Patterns: A Tale of Mistaken Identities.</title>
        <authorList>
            <person name="Fogelson S.B."/>
            <person name="Camus A.C."/>
            <person name="Lorenz W."/>
            <person name="Vasireddy R."/>
            <person name="Vasireddy S."/>
            <person name="Smith T."/>
            <person name="Brown-Elliott B.A."/>
            <person name="Wallace R.J.Jr."/>
            <person name="Hasan N.A."/>
            <person name="Reischl U."/>
            <person name="Sanchez S."/>
        </authorList>
    </citation>
    <scope>NUCLEOTIDE SEQUENCE [LARGE SCALE GENOMIC DNA]</scope>
    <source>
        <strain evidence="3 4">15518</strain>
    </source>
</reference>
<feature type="domain" description="Transposase IS116/IS110/IS902 C-terminal" evidence="2">
    <location>
        <begin position="2"/>
        <end position="42"/>
    </location>
</feature>
<evidence type="ECO:0000313" key="3">
    <source>
        <dbReference type="EMBL" id="OHU75653.1"/>
    </source>
</evidence>
<dbReference type="PANTHER" id="PTHR33055">
    <property type="entry name" value="TRANSPOSASE FOR INSERTION SEQUENCE ELEMENT IS1111A"/>
    <property type="match status" value="1"/>
</dbReference>
<keyword evidence="4" id="KW-1185">Reference proteome</keyword>
<dbReference type="Pfam" id="PF02371">
    <property type="entry name" value="Transposase_20"/>
    <property type="match status" value="1"/>
</dbReference>
<evidence type="ECO:0000259" key="2">
    <source>
        <dbReference type="Pfam" id="PF02371"/>
    </source>
</evidence>
<dbReference type="AlphaFoldDB" id="A0A1S1LZD1"/>
<comment type="caution">
    <text evidence="3">The sequence shown here is derived from an EMBL/GenBank/DDBJ whole genome shotgun (WGS) entry which is preliminary data.</text>
</comment>
<dbReference type="GO" id="GO:0006313">
    <property type="term" value="P:DNA transposition"/>
    <property type="evidence" value="ECO:0007669"/>
    <property type="project" value="InterPro"/>
</dbReference>
<dbReference type="GO" id="GO:0004803">
    <property type="term" value="F:transposase activity"/>
    <property type="evidence" value="ECO:0007669"/>
    <property type="project" value="InterPro"/>
</dbReference>
<organism evidence="3 4">
    <name type="scientific">Mycobacteroides chelonae</name>
    <name type="common">Mycobacterium chelonae</name>
    <dbReference type="NCBI Taxonomy" id="1774"/>
    <lineage>
        <taxon>Bacteria</taxon>
        <taxon>Bacillati</taxon>
        <taxon>Actinomycetota</taxon>
        <taxon>Actinomycetes</taxon>
        <taxon>Mycobacteriales</taxon>
        <taxon>Mycobacteriaceae</taxon>
        <taxon>Mycobacteroides</taxon>
    </lineage>
</organism>
<proteinExistence type="predicted"/>
<dbReference type="EMBL" id="MLIS01000282">
    <property type="protein sequence ID" value="OHU75653.1"/>
    <property type="molecule type" value="Genomic_DNA"/>
</dbReference>
<accession>A0A1S1LZD1</accession>
<feature type="region of interest" description="Disordered" evidence="1">
    <location>
        <begin position="1"/>
        <end position="20"/>
    </location>
</feature>
<gene>
    <name evidence="3" type="ORF">BKG84_28055</name>
</gene>
<name>A0A1S1LZD1_MYCCH</name>
<sequence>MEASSGKVVRHRLNRGGNRDANRALHTILVVRMHRHQPTRDYIARRLAEGKTKKEAMRCLKRYIAREVFHAIQESSETAPRR</sequence>
<protein>
    <submittedName>
        <fullName evidence="3">IS110 family transposase</fullName>
    </submittedName>
</protein>